<evidence type="ECO:0008006" key="4">
    <source>
        <dbReference type="Google" id="ProtNLM"/>
    </source>
</evidence>
<evidence type="ECO:0000313" key="3">
    <source>
        <dbReference type="Proteomes" id="UP000621455"/>
    </source>
</evidence>
<protein>
    <recommendedName>
        <fullName evidence="4">Peptidase C39-like domain-containing protein</fullName>
    </recommendedName>
</protein>
<sequence>MLAYQQTFKNSCGAAALMCAAMELQVTLLPKVDSNPNKYWKEPGELRLTQYVEAKIYSITSGQPDTEPSDESPYSLPSNMAIAAKLLDLSMDIYLTGSARVNIVNKFKGEEEATLENGGHVHDESPPKFNGDERRLLVLANKEGGLHYVMQHFGEIMDPGEGEITTLENIIKGGYKEVGITIVLKRRSSSSSVAASSSSSSSSSSSFAPSSKGYS</sequence>
<feature type="region of interest" description="Disordered" evidence="1">
    <location>
        <begin position="187"/>
        <end position="215"/>
    </location>
</feature>
<evidence type="ECO:0000256" key="1">
    <source>
        <dbReference type="SAM" id="MobiDB-lite"/>
    </source>
</evidence>
<keyword evidence="3" id="KW-1185">Reference proteome</keyword>
<organism evidence="2 3">
    <name type="scientific">Massilia frigida</name>
    <dbReference type="NCBI Taxonomy" id="2609281"/>
    <lineage>
        <taxon>Bacteria</taxon>
        <taxon>Pseudomonadati</taxon>
        <taxon>Pseudomonadota</taxon>
        <taxon>Betaproteobacteria</taxon>
        <taxon>Burkholderiales</taxon>
        <taxon>Oxalobacteraceae</taxon>
        <taxon>Telluria group</taxon>
        <taxon>Massilia</taxon>
    </lineage>
</organism>
<reference evidence="2 3" key="1">
    <citation type="submission" date="2019-10" db="EMBL/GenBank/DDBJ databases">
        <title>Taxonomy of Antarctic Massilia spp.: description of Massilia rubra sp. nov., Massilia aquatica sp. nov., Massilia mucilaginosa sp. nov., Massilia frigida sp. nov. isolated from streams, lakes and regoliths.</title>
        <authorList>
            <person name="Holochova P."/>
            <person name="Sedlacek I."/>
            <person name="Kralova S."/>
            <person name="Maslanova I."/>
            <person name="Busse H.-J."/>
            <person name="Stankova E."/>
            <person name="Vrbovska V."/>
            <person name="Kovarovic V."/>
            <person name="Bartak M."/>
            <person name="Svec P."/>
            <person name="Pantucek R."/>
        </authorList>
    </citation>
    <scope>NUCLEOTIDE SEQUENCE [LARGE SCALE GENOMIC DNA]</scope>
    <source>
        <strain evidence="2 3">CCM 8695</strain>
    </source>
</reference>
<evidence type="ECO:0000313" key="2">
    <source>
        <dbReference type="EMBL" id="NHZ83191.1"/>
    </source>
</evidence>
<dbReference type="RefSeq" id="WP_167092508.1">
    <property type="nucleotide sequence ID" value="NZ_WHJG01000045.1"/>
</dbReference>
<comment type="caution">
    <text evidence="2">The sequence shown here is derived from an EMBL/GenBank/DDBJ whole genome shotgun (WGS) entry which is preliminary data.</text>
</comment>
<gene>
    <name evidence="2" type="ORF">F2P44_28530</name>
</gene>
<dbReference type="Pfam" id="PF25855">
    <property type="entry name" value="IpaJ_protease"/>
    <property type="match status" value="1"/>
</dbReference>
<feature type="compositionally biased region" description="Low complexity" evidence="1">
    <location>
        <begin position="189"/>
        <end position="215"/>
    </location>
</feature>
<dbReference type="InterPro" id="IPR058988">
    <property type="entry name" value="IpaJ"/>
</dbReference>
<accession>A0ABX0NCM1</accession>
<name>A0ABX0NCM1_9BURK</name>
<proteinExistence type="predicted"/>
<dbReference type="Proteomes" id="UP000621455">
    <property type="component" value="Unassembled WGS sequence"/>
</dbReference>
<dbReference type="EMBL" id="WHJG01000045">
    <property type="protein sequence ID" value="NHZ83191.1"/>
    <property type="molecule type" value="Genomic_DNA"/>
</dbReference>